<dbReference type="RefSeq" id="WP_273556674.1">
    <property type="nucleotide sequence ID" value="NZ_JAQRFI010000085.1"/>
</dbReference>
<accession>A0ABT5LNM1</accession>
<evidence type="ECO:0000313" key="1">
    <source>
        <dbReference type="EMBL" id="MDC9591449.1"/>
    </source>
</evidence>
<reference evidence="1 2" key="1">
    <citation type="submission" date="2023-02" db="EMBL/GenBank/DDBJ databases">
        <title>Entomopathogenic bacteria.</title>
        <authorList>
            <person name="Machado R.A."/>
        </authorList>
    </citation>
    <scope>NUCLEOTIDE SEQUENCE [LARGE SCALE GENOMIC DNA]</scope>
    <source>
        <strain evidence="1 2">XENO-10</strain>
    </source>
</reference>
<evidence type="ECO:0008006" key="3">
    <source>
        <dbReference type="Google" id="ProtNLM"/>
    </source>
</evidence>
<gene>
    <name evidence="1" type="ORF">PSI23_19720</name>
</gene>
<comment type="caution">
    <text evidence="1">The sequence shown here is derived from an EMBL/GenBank/DDBJ whole genome shotgun (WGS) entry which is preliminary data.</text>
</comment>
<keyword evidence="2" id="KW-1185">Reference proteome</keyword>
<evidence type="ECO:0000313" key="2">
    <source>
        <dbReference type="Proteomes" id="UP001217178"/>
    </source>
</evidence>
<dbReference type="EMBL" id="JAQRFI010000085">
    <property type="protein sequence ID" value="MDC9591449.1"/>
    <property type="molecule type" value="Genomic_DNA"/>
</dbReference>
<organism evidence="1 2">
    <name type="scientific">Xenorhabdus yunnanensis</name>
    <dbReference type="NCBI Taxonomy" id="3025878"/>
    <lineage>
        <taxon>Bacteria</taxon>
        <taxon>Pseudomonadati</taxon>
        <taxon>Pseudomonadota</taxon>
        <taxon>Gammaproteobacteria</taxon>
        <taxon>Enterobacterales</taxon>
        <taxon>Morganellaceae</taxon>
        <taxon>Xenorhabdus</taxon>
    </lineage>
</organism>
<name>A0ABT5LNM1_9GAMM</name>
<sequence>MLTINDIFGRINSNGNVDVLYAETGESITRIEFINNLYPVDSHFSSLYEHPAGIELTLEDALRVGIEIEQ</sequence>
<dbReference type="Proteomes" id="UP001217178">
    <property type="component" value="Unassembled WGS sequence"/>
</dbReference>
<protein>
    <recommendedName>
        <fullName evidence="3">Phage protein</fullName>
    </recommendedName>
</protein>
<proteinExistence type="predicted"/>